<dbReference type="EMBL" id="NBAG03000240">
    <property type="protein sequence ID" value="PNI64496.1"/>
    <property type="molecule type" value="Genomic_DNA"/>
</dbReference>
<gene>
    <name evidence="10" type="ORF">CK820_G0015845</name>
</gene>
<dbReference type="InterPro" id="IPR036052">
    <property type="entry name" value="TrpB-like_PALP_sf"/>
</dbReference>
<name>A0A2J8MY96_PANTR</name>
<dbReference type="PANTHER" id="PTHR48078:SF8">
    <property type="entry name" value="L-SERINE DEHYDRATASE_L-THREONINE DEAMINASE"/>
    <property type="match status" value="1"/>
</dbReference>
<dbReference type="Gene3D" id="3.40.50.1100">
    <property type="match status" value="2"/>
</dbReference>
<evidence type="ECO:0000256" key="6">
    <source>
        <dbReference type="ARBA" id="ARBA00042605"/>
    </source>
</evidence>
<evidence type="ECO:0000256" key="1">
    <source>
        <dbReference type="ARBA" id="ARBA00001933"/>
    </source>
</evidence>
<dbReference type="InterPro" id="IPR000634">
    <property type="entry name" value="Ser/Thr_deHydtase_PyrdxlP-BS"/>
</dbReference>
<evidence type="ECO:0000313" key="10">
    <source>
        <dbReference type="EMBL" id="PNI64496.1"/>
    </source>
</evidence>
<evidence type="ECO:0000259" key="9">
    <source>
        <dbReference type="Pfam" id="PF00291"/>
    </source>
</evidence>
<dbReference type="PROSITE" id="PS00165">
    <property type="entry name" value="DEHYDRATASE_SER_THR"/>
    <property type="match status" value="1"/>
</dbReference>
<feature type="domain" description="Tryptophan synthase beta chain-like PALP" evidence="9">
    <location>
        <begin position="8"/>
        <end position="67"/>
    </location>
</feature>
<evidence type="ECO:0000256" key="5">
    <source>
        <dbReference type="ARBA" id="ARBA00041766"/>
    </source>
</evidence>
<protein>
    <recommendedName>
        <fullName evidence="2">L-serine ammonia-lyase</fullName>
        <ecNumber evidence="2">4.3.1.17</ecNumber>
    </recommendedName>
    <alternativeName>
        <fullName evidence="5">L-serine deaminase</fullName>
    </alternativeName>
    <alternativeName>
        <fullName evidence="6">L-threonine dehydratase</fullName>
    </alternativeName>
</protein>
<accession>A0A2J8MY96</accession>
<evidence type="ECO:0000256" key="8">
    <source>
        <dbReference type="SAM" id="MobiDB-lite"/>
    </source>
</evidence>
<dbReference type="Pfam" id="PF00291">
    <property type="entry name" value="PALP"/>
    <property type="match status" value="1"/>
</dbReference>
<keyword evidence="3" id="KW-0663">Pyridoxal phosphate</keyword>
<comment type="cofactor">
    <cofactor evidence="1">
        <name>pyridoxal 5'-phosphate</name>
        <dbReference type="ChEBI" id="CHEBI:597326"/>
    </cofactor>
</comment>
<evidence type="ECO:0000256" key="4">
    <source>
        <dbReference type="ARBA" id="ARBA00023239"/>
    </source>
</evidence>
<feature type="region of interest" description="Disordered" evidence="8">
    <location>
        <begin position="60"/>
        <end position="97"/>
    </location>
</feature>
<dbReference type="AlphaFoldDB" id="A0A2J8MY96"/>
<dbReference type="GO" id="GO:0004794">
    <property type="term" value="F:threonine deaminase activity"/>
    <property type="evidence" value="ECO:0007669"/>
    <property type="project" value="UniProtKB-ARBA"/>
</dbReference>
<dbReference type="PANTHER" id="PTHR48078">
    <property type="entry name" value="THREONINE DEHYDRATASE, MITOCHONDRIAL-RELATED"/>
    <property type="match status" value="1"/>
</dbReference>
<dbReference type="SMR" id="A0A2J8MY96"/>
<keyword evidence="4" id="KW-0456">Lyase</keyword>
<dbReference type="GO" id="GO:0006520">
    <property type="term" value="P:amino acid metabolic process"/>
    <property type="evidence" value="ECO:0007669"/>
    <property type="project" value="InterPro"/>
</dbReference>
<dbReference type="InterPro" id="IPR001926">
    <property type="entry name" value="TrpB-like_PALP"/>
</dbReference>
<comment type="catalytic activity">
    <reaction evidence="7">
        <text>L-serine = pyruvate + NH4(+)</text>
        <dbReference type="Rhea" id="RHEA:19169"/>
        <dbReference type="ChEBI" id="CHEBI:15361"/>
        <dbReference type="ChEBI" id="CHEBI:28938"/>
        <dbReference type="ChEBI" id="CHEBI:33384"/>
        <dbReference type="EC" id="4.3.1.17"/>
    </reaction>
</comment>
<dbReference type="FunFam" id="3.40.50.1100:FF:000106">
    <property type="entry name" value="L-serine dehydratase/L-threonine deaminase"/>
    <property type="match status" value="1"/>
</dbReference>
<dbReference type="SUPFAM" id="SSF53686">
    <property type="entry name" value="Tryptophan synthase beta subunit-like PLP-dependent enzymes"/>
    <property type="match status" value="1"/>
</dbReference>
<evidence type="ECO:0000256" key="2">
    <source>
        <dbReference type="ARBA" id="ARBA00012093"/>
    </source>
</evidence>
<organism evidence="10 11">
    <name type="scientific">Pan troglodytes</name>
    <name type="common">Chimpanzee</name>
    <dbReference type="NCBI Taxonomy" id="9598"/>
    <lineage>
        <taxon>Eukaryota</taxon>
        <taxon>Metazoa</taxon>
        <taxon>Chordata</taxon>
        <taxon>Craniata</taxon>
        <taxon>Vertebrata</taxon>
        <taxon>Euteleostomi</taxon>
        <taxon>Mammalia</taxon>
        <taxon>Eutheria</taxon>
        <taxon>Euarchontoglires</taxon>
        <taxon>Primates</taxon>
        <taxon>Haplorrhini</taxon>
        <taxon>Catarrhini</taxon>
        <taxon>Hominidae</taxon>
        <taxon>Pan</taxon>
    </lineage>
</organism>
<evidence type="ECO:0000313" key="11">
    <source>
        <dbReference type="Proteomes" id="UP000236370"/>
    </source>
</evidence>
<reference evidence="10 11" key="1">
    <citation type="submission" date="2017-12" db="EMBL/GenBank/DDBJ databases">
        <title>High-resolution comparative analysis of great ape genomes.</title>
        <authorList>
            <person name="Pollen A."/>
            <person name="Hastie A."/>
            <person name="Hormozdiari F."/>
            <person name="Dougherty M."/>
            <person name="Liu R."/>
            <person name="Chaisson M."/>
            <person name="Hoppe E."/>
            <person name="Hill C."/>
            <person name="Pang A."/>
            <person name="Hillier L."/>
            <person name="Baker C."/>
            <person name="Armstrong J."/>
            <person name="Shendure J."/>
            <person name="Paten B."/>
            <person name="Wilson R."/>
            <person name="Chao H."/>
            <person name="Schneider V."/>
            <person name="Ventura M."/>
            <person name="Kronenberg Z."/>
            <person name="Murali S."/>
            <person name="Gordon D."/>
            <person name="Cantsilieris S."/>
            <person name="Munson K."/>
            <person name="Nelson B."/>
            <person name="Raja A."/>
            <person name="Underwood J."/>
            <person name="Diekhans M."/>
            <person name="Fiddes I."/>
            <person name="Haussler D."/>
            <person name="Eichler E."/>
        </authorList>
    </citation>
    <scope>NUCLEOTIDE SEQUENCE [LARGE SCALE GENOMIC DNA]</scope>
    <source>
        <strain evidence="10">Yerkes chimp pedigree #C0471</strain>
    </source>
</reference>
<dbReference type="GO" id="GO:0030170">
    <property type="term" value="F:pyridoxal phosphate binding"/>
    <property type="evidence" value="ECO:0007669"/>
    <property type="project" value="InterPro"/>
</dbReference>
<feature type="non-terminal residue" evidence="10">
    <location>
        <position position="97"/>
    </location>
</feature>
<proteinExistence type="predicted"/>
<comment type="caution">
    <text evidence="10">The sequence shown here is derived from an EMBL/GenBank/DDBJ whole genome shotgun (WGS) entry which is preliminary data.</text>
</comment>
<dbReference type="EC" id="4.3.1.17" evidence="2"/>
<dbReference type="Proteomes" id="UP000236370">
    <property type="component" value="Unassembled WGS sequence"/>
</dbReference>
<feature type="compositionally biased region" description="Gly residues" evidence="8">
    <location>
        <begin position="88"/>
        <end position="97"/>
    </location>
</feature>
<dbReference type="GO" id="GO:0003941">
    <property type="term" value="F:L-serine ammonia-lyase activity"/>
    <property type="evidence" value="ECO:0007669"/>
    <property type="project" value="UniProtKB-EC"/>
</dbReference>
<dbReference type="InterPro" id="IPR050147">
    <property type="entry name" value="Ser/Thr_Dehydratase"/>
</dbReference>
<evidence type="ECO:0000256" key="3">
    <source>
        <dbReference type="ARBA" id="ARBA00022898"/>
    </source>
</evidence>
<sequence>MMSGEPLHVKTPIRDSMALSKMAGTSVYLKMDSAQPSGSFKIRGIGHFCKRGRPRFHRERAEGDTVGKAGGHRAVSGRRGPAVWSGPGAAGGGLGGR</sequence>
<evidence type="ECO:0000256" key="7">
    <source>
        <dbReference type="ARBA" id="ARBA00049406"/>
    </source>
</evidence>